<dbReference type="Gene3D" id="3.30.60.10">
    <property type="entry name" value="Endochitinase-like"/>
    <property type="match status" value="1"/>
</dbReference>
<dbReference type="PANTHER" id="PTHR46471:SF2">
    <property type="entry name" value="CHITIN DEACETYLASE-RELATED"/>
    <property type="match status" value="1"/>
</dbReference>
<evidence type="ECO:0000313" key="12">
    <source>
        <dbReference type="Proteomes" id="UP001345827"/>
    </source>
</evidence>
<proteinExistence type="predicted"/>
<keyword evidence="12" id="KW-1185">Reference proteome</keyword>
<feature type="domain" description="Chitin-binding type-1" evidence="9">
    <location>
        <begin position="72"/>
        <end position="118"/>
    </location>
</feature>
<accession>A0AAV9Q3S6</accession>
<dbReference type="GO" id="GO:0008061">
    <property type="term" value="F:chitin binding"/>
    <property type="evidence" value="ECO:0007669"/>
    <property type="project" value="UniProtKB-UniRule"/>
</dbReference>
<dbReference type="InterPro" id="IPR018371">
    <property type="entry name" value="Chitin-binding_1_CS"/>
</dbReference>
<feature type="disulfide bond" evidence="8">
    <location>
        <begin position="75"/>
        <end position="90"/>
    </location>
</feature>
<dbReference type="AlphaFoldDB" id="A0AAV9Q3S6"/>
<dbReference type="EMBL" id="JAXLQG010000012">
    <property type="protein sequence ID" value="KAK5534086.1"/>
    <property type="molecule type" value="Genomic_DNA"/>
</dbReference>
<dbReference type="GO" id="GO:0016810">
    <property type="term" value="F:hydrolase activity, acting on carbon-nitrogen (but not peptide) bonds"/>
    <property type="evidence" value="ECO:0007669"/>
    <property type="project" value="InterPro"/>
</dbReference>
<evidence type="ECO:0000259" key="10">
    <source>
        <dbReference type="PROSITE" id="PS51677"/>
    </source>
</evidence>
<sequence length="353" mass="38525">MAGGAVPAWPFVVMLMQSPTPHLLTSRLGNGPEYCGTGCLVAYGKCAIGDPENRPPPTSSITARPSPTALPGQRCGAENGNLQCPAGECCSHAGYCGVTKDFCSVPGNCRREYGWCDSDESPNGYNLANEPRPKIGQVPYGRLITTCTTPNVIALTYDDGPSNNTEKLMDVLKRHDAKATFFVSGITDGKGEIDHEEKWVKNIRRMAMEGHQVGSHTWSHADLENMTSPARRTEIAKNERAMVNILNKYPTYMRPPYVKCSDTASCLSDVNAMGYHVVGYSLDSTDWQHPDDLDAMKTAFDDALNRTAPDGNMLLIQHDTIPMSSIDLTSHVLDAIKRRGWKGEYPAPSPVIC</sequence>
<evidence type="ECO:0000256" key="8">
    <source>
        <dbReference type="PROSITE-ProRule" id="PRU00261"/>
    </source>
</evidence>
<keyword evidence="2 8" id="KW-0147">Chitin-binding</keyword>
<evidence type="ECO:0000256" key="5">
    <source>
        <dbReference type="ARBA" id="ARBA00022801"/>
    </source>
</evidence>
<dbReference type="SUPFAM" id="SSF88713">
    <property type="entry name" value="Glycoside hydrolase/deacetylase"/>
    <property type="match status" value="1"/>
</dbReference>
<dbReference type="PROSITE" id="PS00026">
    <property type="entry name" value="CHIT_BIND_I_1"/>
    <property type="match status" value="1"/>
</dbReference>
<dbReference type="InterPro" id="IPR002509">
    <property type="entry name" value="NODB_dom"/>
</dbReference>
<dbReference type="InterPro" id="IPR011330">
    <property type="entry name" value="Glyco_hydro/deAcase_b/a-brl"/>
</dbReference>
<dbReference type="SUPFAM" id="SSF57016">
    <property type="entry name" value="Plant lectins/antimicrobial peptides"/>
    <property type="match status" value="1"/>
</dbReference>
<keyword evidence="6" id="KW-0119">Carbohydrate metabolism</keyword>
<protein>
    <recommendedName>
        <fullName evidence="13">Chitin deacetylase</fullName>
    </recommendedName>
</protein>
<evidence type="ECO:0000256" key="3">
    <source>
        <dbReference type="ARBA" id="ARBA00022723"/>
    </source>
</evidence>
<dbReference type="SMART" id="SM00270">
    <property type="entry name" value="ChtBD1"/>
    <property type="match status" value="1"/>
</dbReference>
<feature type="disulfide bond" evidence="8">
    <location>
        <begin position="89"/>
        <end position="103"/>
    </location>
</feature>
<evidence type="ECO:0000313" key="11">
    <source>
        <dbReference type="EMBL" id="KAK5534086.1"/>
    </source>
</evidence>
<keyword evidence="4" id="KW-0732">Signal</keyword>
<keyword evidence="3" id="KW-0479">Metal-binding</keyword>
<evidence type="ECO:0000256" key="1">
    <source>
        <dbReference type="ARBA" id="ARBA00001941"/>
    </source>
</evidence>
<dbReference type="InterPro" id="IPR001002">
    <property type="entry name" value="Chitin-bd_1"/>
</dbReference>
<evidence type="ECO:0000256" key="2">
    <source>
        <dbReference type="ARBA" id="ARBA00022669"/>
    </source>
</evidence>
<organism evidence="11 12">
    <name type="scientific">Vermiconidia calcicola</name>
    <dbReference type="NCBI Taxonomy" id="1690605"/>
    <lineage>
        <taxon>Eukaryota</taxon>
        <taxon>Fungi</taxon>
        <taxon>Dikarya</taxon>
        <taxon>Ascomycota</taxon>
        <taxon>Pezizomycotina</taxon>
        <taxon>Dothideomycetes</taxon>
        <taxon>Dothideomycetidae</taxon>
        <taxon>Mycosphaerellales</taxon>
        <taxon>Extremaceae</taxon>
        <taxon>Vermiconidia</taxon>
    </lineage>
</organism>
<dbReference type="PROSITE" id="PS51677">
    <property type="entry name" value="NODB"/>
    <property type="match status" value="1"/>
</dbReference>
<evidence type="ECO:0000259" key="9">
    <source>
        <dbReference type="PROSITE" id="PS50941"/>
    </source>
</evidence>
<comment type="caution">
    <text evidence="8">Lacks conserved residue(s) required for the propagation of feature annotation.</text>
</comment>
<evidence type="ECO:0000256" key="7">
    <source>
        <dbReference type="ARBA" id="ARBA00023285"/>
    </source>
</evidence>
<dbReference type="CDD" id="cd00035">
    <property type="entry name" value="ChtBD1"/>
    <property type="match status" value="1"/>
</dbReference>
<comment type="caution">
    <text evidence="11">The sequence shown here is derived from an EMBL/GenBank/DDBJ whole genome shotgun (WGS) entry which is preliminary data.</text>
</comment>
<dbReference type="InterPro" id="IPR036861">
    <property type="entry name" value="Endochitinase-like_sf"/>
</dbReference>
<dbReference type="CDD" id="cd10951">
    <property type="entry name" value="CE4_ClCDA_like"/>
    <property type="match status" value="1"/>
</dbReference>
<evidence type="ECO:0000256" key="4">
    <source>
        <dbReference type="ARBA" id="ARBA00022729"/>
    </source>
</evidence>
<feature type="domain" description="NodB homology" evidence="10">
    <location>
        <begin position="151"/>
        <end position="344"/>
    </location>
</feature>
<name>A0AAV9Q3S6_9PEZI</name>
<dbReference type="Gene3D" id="3.20.20.370">
    <property type="entry name" value="Glycoside hydrolase/deacetylase"/>
    <property type="match status" value="1"/>
</dbReference>
<keyword evidence="8" id="KW-1015">Disulfide bond</keyword>
<dbReference type="GO" id="GO:0005975">
    <property type="term" value="P:carbohydrate metabolic process"/>
    <property type="evidence" value="ECO:0007669"/>
    <property type="project" value="InterPro"/>
</dbReference>
<dbReference type="Pfam" id="PF00187">
    <property type="entry name" value="Chitin_bind_1"/>
    <property type="match status" value="1"/>
</dbReference>
<evidence type="ECO:0008006" key="13">
    <source>
        <dbReference type="Google" id="ProtNLM"/>
    </source>
</evidence>
<evidence type="ECO:0000256" key="6">
    <source>
        <dbReference type="ARBA" id="ARBA00023277"/>
    </source>
</evidence>
<comment type="cofactor">
    <cofactor evidence="1">
        <name>Co(2+)</name>
        <dbReference type="ChEBI" id="CHEBI:48828"/>
    </cofactor>
</comment>
<dbReference type="PANTHER" id="PTHR46471">
    <property type="entry name" value="CHITIN DEACETYLASE"/>
    <property type="match status" value="1"/>
</dbReference>
<reference evidence="11 12" key="1">
    <citation type="submission" date="2023-06" db="EMBL/GenBank/DDBJ databases">
        <title>Black Yeasts Isolated from many extreme environments.</title>
        <authorList>
            <person name="Coleine C."/>
            <person name="Stajich J.E."/>
            <person name="Selbmann L."/>
        </authorList>
    </citation>
    <scope>NUCLEOTIDE SEQUENCE [LARGE SCALE GENOMIC DNA]</scope>
    <source>
        <strain evidence="11 12">CCFEE 5887</strain>
    </source>
</reference>
<dbReference type="PROSITE" id="PS50941">
    <property type="entry name" value="CHIT_BIND_I_2"/>
    <property type="match status" value="1"/>
</dbReference>
<keyword evidence="5" id="KW-0378">Hydrolase</keyword>
<dbReference type="GO" id="GO:0046872">
    <property type="term" value="F:metal ion binding"/>
    <property type="evidence" value="ECO:0007669"/>
    <property type="project" value="UniProtKB-KW"/>
</dbReference>
<dbReference type="Pfam" id="PF01522">
    <property type="entry name" value="Polysacc_deac_1"/>
    <property type="match status" value="1"/>
</dbReference>
<gene>
    <name evidence="11" type="ORF">LTR25_007066</name>
</gene>
<dbReference type="Proteomes" id="UP001345827">
    <property type="component" value="Unassembled WGS sequence"/>
</dbReference>
<feature type="disulfide bond" evidence="8">
    <location>
        <begin position="84"/>
        <end position="96"/>
    </location>
</feature>
<keyword evidence="7" id="KW-0170">Cobalt</keyword>